<feature type="chain" id="PRO_5018270419" evidence="1">
    <location>
        <begin position="19"/>
        <end position="132"/>
    </location>
</feature>
<evidence type="ECO:0000313" key="2">
    <source>
        <dbReference type="EMBL" id="RMZ68390.1"/>
    </source>
</evidence>
<reference evidence="2 3" key="1">
    <citation type="journal article" date="2014" name="PLoS ONE">
        <title>De novo Genome Assembly of the Fungal Plant Pathogen Pyrenophora semeniperda.</title>
        <authorList>
            <person name="Soliai M.M."/>
            <person name="Meyer S.E."/>
            <person name="Udall J.A."/>
            <person name="Elzinga D.E."/>
            <person name="Hermansen R.A."/>
            <person name="Bodily P.M."/>
            <person name="Hart A.A."/>
            <person name="Coleman C.E."/>
        </authorList>
    </citation>
    <scope>NUCLEOTIDE SEQUENCE [LARGE SCALE GENOMIC DNA]</scope>
    <source>
        <strain evidence="2 3">CCB06</strain>
        <tissue evidence="2">Mycelium</tissue>
    </source>
</reference>
<protein>
    <submittedName>
        <fullName evidence="2">Uncharacterized protein</fullName>
    </submittedName>
</protein>
<dbReference type="EMBL" id="KE747815">
    <property type="protein sequence ID" value="RMZ68390.1"/>
    <property type="molecule type" value="Genomic_DNA"/>
</dbReference>
<accession>A0A3M7M1X3</accession>
<dbReference type="AlphaFoldDB" id="A0A3M7M1X3"/>
<sequence length="132" mass="13170">MRSFQTVALSALAIGASAIDMSSSTDTLVYDATVYVTSTVFRVNTVTMSSSPAGYTPVNMTSTISATHPTIVPSYPAGNTTMVASSAGIPTSAPSASAPAASKPPTFEGAASTLNVNAFVVALAAGVGYLVL</sequence>
<evidence type="ECO:0000313" key="3">
    <source>
        <dbReference type="Proteomes" id="UP000265663"/>
    </source>
</evidence>
<feature type="signal peptide" evidence="1">
    <location>
        <begin position="1"/>
        <end position="18"/>
    </location>
</feature>
<dbReference type="Proteomes" id="UP000265663">
    <property type="component" value="Unassembled WGS sequence"/>
</dbReference>
<keyword evidence="3" id="KW-1185">Reference proteome</keyword>
<gene>
    <name evidence="2" type="ORF">GMOD_00010025</name>
</gene>
<keyword evidence="1" id="KW-0732">Signal</keyword>
<name>A0A3M7M1X3_9PLEO</name>
<evidence type="ECO:0000256" key="1">
    <source>
        <dbReference type="SAM" id="SignalP"/>
    </source>
</evidence>
<dbReference type="OrthoDB" id="3787314at2759"/>
<proteinExistence type="predicted"/>
<organism evidence="2 3">
    <name type="scientific">Pyrenophora seminiperda CCB06</name>
    <dbReference type="NCBI Taxonomy" id="1302712"/>
    <lineage>
        <taxon>Eukaryota</taxon>
        <taxon>Fungi</taxon>
        <taxon>Dikarya</taxon>
        <taxon>Ascomycota</taxon>
        <taxon>Pezizomycotina</taxon>
        <taxon>Dothideomycetes</taxon>
        <taxon>Pleosporomycetidae</taxon>
        <taxon>Pleosporales</taxon>
        <taxon>Pleosporineae</taxon>
        <taxon>Pleosporaceae</taxon>
        <taxon>Pyrenophora</taxon>
    </lineage>
</organism>